<feature type="coiled-coil region" evidence="1">
    <location>
        <begin position="92"/>
        <end position="119"/>
    </location>
</feature>
<dbReference type="Pfam" id="PF02572">
    <property type="entry name" value="CobA_CobO_BtuR"/>
    <property type="match status" value="1"/>
</dbReference>
<dbReference type="STRING" id="937334.SAMN05444406_1208"/>
<evidence type="ECO:0000256" key="1">
    <source>
        <dbReference type="SAM" id="Coils"/>
    </source>
</evidence>
<organism evidence="2 3">
    <name type="scientific">Caldicoprobacter faecalis</name>
    <dbReference type="NCBI Taxonomy" id="937334"/>
    <lineage>
        <taxon>Bacteria</taxon>
        <taxon>Bacillati</taxon>
        <taxon>Bacillota</taxon>
        <taxon>Clostridia</taxon>
        <taxon>Caldicoprobacterales</taxon>
        <taxon>Caldicoprobacteraceae</taxon>
        <taxon>Caldicoprobacter</taxon>
    </lineage>
</organism>
<dbReference type="GO" id="GO:0005524">
    <property type="term" value="F:ATP binding"/>
    <property type="evidence" value="ECO:0007669"/>
    <property type="project" value="InterPro"/>
</dbReference>
<dbReference type="PIRSF" id="PIRSF015617">
    <property type="entry name" value="Adensltrnsf_CobA"/>
    <property type="match status" value="1"/>
</dbReference>
<dbReference type="GO" id="GO:0009236">
    <property type="term" value="P:cobalamin biosynthetic process"/>
    <property type="evidence" value="ECO:0007669"/>
    <property type="project" value="InterPro"/>
</dbReference>
<dbReference type="EMBL" id="FOXR01000020">
    <property type="protein sequence ID" value="SFQ24289.1"/>
    <property type="molecule type" value="Genomic_DNA"/>
</dbReference>
<accession>A0A1I5WX79</accession>
<dbReference type="PANTHER" id="PTHR46638">
    <property type="entry name" value="CORRINOID ADENOSYLTRANSFERASE"/>
    <property type="match status" value="1"/>
</dbReference>
<dbReference type="InterPro" id="IPR003724">
    <property type="entry name" value="CblAdoTrfase_CobA"/>
</dbReference>
<keyword evidence="2" id="KW-0808">Transferase</keyword>
<dbReference type="Proteomes" id="UP000198577">
    <property type="component" value="Unassembled WGS sequence"/>
</dbReference>
<keyword evidence="3" id="KW-1185">Reference proteome</keyword>
<dbReference type="GO" id="GO:0008817">
    <property type="term" value="F:corrinoid adenosyltransferase activity"/>
    <property type="evidence" value="ECO:0007669"/>
    <property type="project" value="InterPro"/>
</dbReference>
<name>A0A1I5WX79_9FIRM</name>
<sequence>MLKNEEYFYLVDYGGLVMEVGYVQVYTGEGKGKTTAALGQGLRAVGRGLKVVMVQFLKGIESGELEAARRLEPEFTIMRFAETKKFFWQLTDEEKAQLKEKTQEEMQKLEQLMEEGSCDVLILDEIMAAIHNGLVGVEQVCRLIDNKPKGMELILTGRDVPREIADRADLITEMRNVKHYMDKGVPARKGIEY</sequence>
<dbReference type="PANTHER" id="PTHR46638:SF1">
    <property type="entry name" value="CORRINOID ADENOSYLTRANSFERASE"/>
    <property type="match status" value="1"/>
</dbReference>
<dbReference type="Gene3D" id="3.40.50.300">
    <property type="entry name" value="P-loop containing nucleotide triphosphate hydrolases"/>
    <property type="match status" value="1"/>
</dbReference>
<reference evidence="2 3" key="1">
    <citation type="submission" date="2016-10" db="EMBL/GenBank/DDBJ databases">
        <authorList>
            <person name="de Groot N.N."/>
        </authorList>
    </citation>
    <scope>NUCLEOTIDE SEQUENCE [LARGE SCALE GENOMIC DNA]</scope>
    <source>
        <strain evidence="2 3">DSM 20678</strain>
    </source>
</reference>
<proteinExistence type="predicted"/>
<keyword evidence="1" id="KW-0175">Coiled coil</keyword>
<dbReference type="InterPro" id="IPR027417">
    <property type="entry name" value="P-loop_NTPase"/>
</dbReference>
<dbReference type="SUPFAM" id="SSF52540">
    <property type="entry name" value="P-loop containing nucleoside triphosphate hydrolases"/>
    <property type="match status" value="1"/>
</dbReference>
<dbReference type="CDD" id="cd00561">
    <property type="entry name" value="CobA_ACA"/>
    <property type="match status" value="1"/>
</dbReference>
<protein>
    <submittedName>
        <fullName evidence="2">Cob(I)alamin adenosyltransferase</fullName>
    </submittedName>
</protein>
<evidence type="ECO:0000313" key="2">
    <source>
        <dbReference type="EMBL" id="SFQ24289.1"/>
    </source>
</evidence>
<gene>
    <name evidence="2" type="ORF">SAMN05444406_1208</name>
</gene>
<evidence type="ECO:0000313" key="3">
    <source>
        <dbReference type="Proteomes" id="UP000198577"/>
    </source>
</evidence>
<dbReference type="AlphaFoldDB" id="A0A1I5WX79"/>